<evidence type="ECO:0000313" key="1">
    <source>
        <dbReference type="EMBL" id="CBN81158.1"/>
    </source>
</evidence>
<dbReference type="EMBL" id="FQ310506">
    <property type="protein sequence ID" value="CBN81158.1"/>
    <property type="molecule type" value="Genomic_DNA"/>
</dbReference>
<reference evidence="1" key="2">
    <citation type="journal article" date="2011" name="Genomics">
        <title>Directed sequencing and annotation of three Dicentrarchus labrax L. chromosomes by applying Sanger- and pyrosequencing technologies on pooled DNA of comparatively mapped BAC clones.</title>
        <authorList>
            <person name="Kuhl H."/>
            <person name="Tine M."/>
            <person name="Beck A."/>
            <person name="Timmermann B."/>
            <person name="Kodira C."/>
            <person name="Reinhardt R."/>
        </authorList>
    </citation>
    <scope>NUCLEOTIDE SEQUENCE</scope>
</reference>
<proteinExistence type="predicted"/>
<sequence length="234" mass="26278">MLIQGKITHQLSVDSPSNLDALTFGLNLCLRLLTHPNSAITIAACAACRTVCKGPFHLTWLCKRFSQRPKGGECQGLDKVPPVCLMGPARRKERQGKGVEGESSPKECLLNTGGRVMGPLPILKSIKQFLSCPKIIYQYQPCSSQSNLTNLCKQAAFIKPLCFWLLQGAKYEQRISAQVEETQRVVTLICLLKLSIHLHLHFDADLCKYSTHTAWYKIRRRKSIQVPIKIKFCI</sequence>
<gene>
    <name evidence="1" type="ORF">DLA_It05830</name>
</gene>
<protein>
    <submittedName>
        <fullName evidence="1">Uncharacterized protein</fullName>
    </submittedName>
</protein>
<name>E6ZG58_DICLA</name>
<reference evidence="1" key="3">
    <citation type="journal article" date="2011" name="Mar. Genomics">
        <title>Comparative analysis of intronless genes in teleost fish genomes: Insights into their evolution and molecular function.</title>
        <authorList>
            <person name="Tine M."/>
            <person name="Kuhl H."/>
            <person name="Beck A."/>
            <person name="Bargelloni L."/>
            <person name="Reinhardt R."/>
        </authorList>
    </citation>
    <scope>NUCLEOTIDE SEQUENCE</scope>
</reference>
<organism evidence="1">
    <name type="scientific">Dicentrarchus labrax</name>
    <name type="common">European seabass</name>
    <name type="synonym">Morone labrax</name>
    <dbReference type="NCBI Taxonomy" id="13489"/>
    <lineage>
        <taxon>Eukaryota</taxon>
        <taxon>Metazoa</taxon>
        <taxon>Chordata</taxon>
        <taxon>Craniata</taxon>
        <taxon>Vertebrata</taxon>
        <taxon>Euteleostomi</taxon>
        <taxon>Actinopterygii</taxon>
        <taxon>Neopterygii</taxon>
        <taxon>Teleostei</taxon>
        <taxon>Neoteleostei</taxon>
        <taxon>Acanthomorphata</taxon>
        <taxon>Eupercaria</taxon>
        <taxon>Moronidae</taxon>
        <taxon>Dicentrarchus</taxon>
    </lineage>
</organism>
<reference evidence="1" key="1">
    <citation type="journal article" date="2011" name="Comp. Biochem. Physiol. Part D Genomics Proteomics">
        <title>Analysis of single nucleotide polymorphisms in three chromosomes of European sea bass Dicentrarchus labrax.</title>
        <authorList>
            <person name="Kuhl H."/>
            <person name="Tine M."/>
            <person name="Hecht J."/>
            <person name="Knaust F."/>
            <person name="Reinhardt R."/>
        </authorList>
    </citation>
    <scope>NUCLEOTIDE SEQUENCE</scope>
</reference>
<dbReference type="AlphaFoldDB" id="E6ZG58"/>
<accession>E6ZG58</accession>